<dbReference type="Pfam" id="PF00498">
    <property type="entry name" value="FHA"/>
    <property type="match status" value="1"/>
</dbReference>
<dbReference type="SUPFAM" id="SSF52113">
    <property type="entry name" value="BRCT domain"/>
    <property type="match status" value="1"/>
</dbReference>
<feature type="domain" description="FHA" evidence="10">
    <location>
        <begin position="18"/>
        <end position="88"/>
    </location>
</feature>
<keyword evidence="7" id="KW-0131">Cell cycle</keyword>
<evidence type="ECO:0008006" key="14">
    <source>
        <dbReference type="Google" id="ProtNLM"/>
    </source>
</evidence>
<evidence type="ECO:0000256" key="5">
    <source>
        <dbReference type="ARBA" id="ARBA00023204"/>
    </source>
</evidence>
<comment type="subcellular location">
    <subcellularLocation>
        <location evidence="2">Chromosome</location>
    </subcellularLocation>
    <subcellularLocation>
        <location evidence="1">Nucleus</location>
    </subcellularLocation>
</comment>
<dbReference type="AlphaFoldDB" id="A0A8J5GB41"/>
<keyword evidence="13" id="KW-1185">Reference proteome</keyword>
<accession>A0A8J5GB41</accession>
<dbReference type="SMART" id="SM00240">
    <property type="entry name" value="FHA"/>
    <property type="match status" value="1"/>
</dbReference>
<organism evidence="12 13">
    <name type="scientific">Zingiber officinale</name>
    <name type="common">Ginger</name>
    <name type="synonym">Amomum zingiber</name>
    <dbReference type="NCBI Taxonomy" id="94328"/>
    <lineage>
        <taxon>Eukaryota</taxon>
        <taxon>Viridiplantae</taxon>
        <taxon>Streptophyta</taxon>
        <taxon>Embryophyta</taxon>
        <taxon>Tracheophyta</taxon>
        <taxon>Spermatophyta</taxon>
        <taxon>Magnoliopsida</taxon>
        <taxon>Liliopsida</taxon>
        <taxon>Zingiberales</taxon>
        <taxon>Zingiberaceae</taxon>
        <taxon>Zingiber</taxon>
    </lineage>
</organism>
<feature type="region of interest" description="Disordered" evidence="9">
    <location>
        <begin position="403"/>
        <end position="434"/>
    </location>
</feature>
<keyword evidence="6" id="KW-0539">Nucleus</keyword>
<evidence type="ECO:0000259" key="11">
    <source>
        <dbReference type="PROSITE" id="PS50172"/>
    </source>
</evidence>
<evidence type="ECO:0000256" key="4">
    <source>
        <dbReference type="ARBA" id="ARBA00022763"/>
    </source>
</evidence>
<dbReference type="InterPro" id="IPR001357">
    <property type="entry name" value="BRCT_dom"/>
</dbReference>
<feature type="domain" description="BRCT" evidence="11">
    <location>
        <begin position="140"/>
        <end position="190"/>
    </location>
</feature>
<dbReference type="InterPro" id="IPR036420">
    <property type="entry name" value="BRCT_dom_sf"/>
</dbReference>
<dbReference type="InterPro" id="IPR008984">
    <property type="entry name" value="SMAD_FHA_dom_sf"/>
</dbReference>
<evidence type="ECO:0000256" key="1">
    <source>
        <dbReference type="ARBA" id="ARBA00004123"/>
    </source>
</evidence>
<comment type="similarity">
    <text evidence="8">Belongs to the Nibrin family.</text>
</comment>
<dbReference type="PANTHER" id="PTHR12162:SF0">
    <property type="entry name" value="NIBRIN"/>
    <property type="match status" value="1"/>
</dbReference>
<dbReference type="EMBL" id="JACMSC010000010">
    <property type="protein sequence ID" value="KAG6503075.1"/>
    <property type="molecule type" value="Genomic_DNA"/>
</dbReference>
<proteinExistence type="inferred from homology"/>
<feature type="region of interest" description="Disordered" evidence="9">
    <location>
        <begin position="354"/>
        <end position="391"/>
    </location>
</feature>
<sequence length="545" mass="60847">MVWGLFPVDTARGVQKYYIFSRRTYKVGRKDCDVVVQTDTSISREHAEIVVDKMTSQDPSISKSMTSPTCVRIIDRSKFGTIINKEMASKATQLKKNQEIMLTDGDSVTFGTGNATFRFSYVPLLIFLHCMKSTPLDSVLQATISNIGAYATNSWSSECTHVVVEKSSQVTPELIQAVLARNPIVLSDWLKVFAERSICTEIPSCTMYVPDLCLDGTSVKIVEPKQRDKVLEGYSFVLGSYKVYKFGDMLQSLLKLVGARCLSADEFSSNSQTSADGENNQFILVVPITSADEFNPSRELSSLARVVDVKLVAVILSGQLDASIFEQSPYVVLSSHSTDETVVAASDTEMDTAASEHVYASSKPQVAISQKSEDLPEHRSESQKVPTSFRNRDNINEDYENLIAQRSEDGKVAKTHDNKESDKKLVKNDESVDRHENSDIIYSQDLIVQNSSMKIPLRSTARGCVNFKCFRKKEIVSGNSFKDLIPFSKDPYREYDCTGNLTSEYITEEKKRKQLEAIAEDLFNNDKGRKRAAAGTSIYSLFTQK</sequence>
<dbReference type="Gene3D" id="3.40.50.10190">
    <property type="entry name" value="BRCT domain"/>
    <property type="match status" value="1"/>
</dbReference>
<dbReference type="Gene3D" id="2.60.200.20">
    <property type="match status" value="1"/>
</dbReference>
<reference evidence="12 13" key="1">
    <citation type="submission" date="2020-08" db="EMBL/GenBank/DDBJ databases">
        <title>Plant Genome Project.</title>
        <authorList>
            <person name="Zhang R.-G."/>
        </authorList>
    </citation>
    <scope>NUCLEOTIDE SEQUENCE [LARGE SCALE GENOMIC DNA]</scope>
    <source>
        <tissue evidence="12">Rhizome</tissue>
    </source>
</reference>
<dbReference type="Proteomes" id="UP000734854">
    <property type="component" value="Unassembled WGS sequence"/>
</dbReference>
<dbReference type="GO" id="GO:0030870">
    <property type="term" value="C:Mre11 complex"/>
    <property type="evidence" value="ECO:0007669"/>
    <property type="project" value="InterPro"/>
</dbReference>
<name>A0A8J5GB41_ZINOF</name>
<evidence type="ECO:0000259" key="10">
    <source>
        <dbReference type="PROSITE" id="PS50006"/>
    </source>
</evidence>
<evidence type="ECO:0000313" key="12">
    <source>
        <dbReference type="EMBL" id="KAG6503075.1"/>
    </source>
</evidence>
<dbReference type="PROSITE" id="PS50006">
    <property type="entry name" value="FHA_DOMAIN"/>
    <property type="match status" value="1"/>
</dbReference>
<dbReference type="GO" id="GO:0003684">
    <property type="term" value="F:damaged DNA binding"/>
    <property type="evidence" value="ECO:0007669"/>
    <property type="project" value="TreeGrafter"/>
</dbReference>
<keyword evidence="4" id="KW-0227">DNA damage</keyword>
<evidence type="ECO:0000256" key="9">
    <source>
        <dbReference type="SAM" id="MobiDB-lite"/>
    </source>
</evidence>
<evidence type="ECO:0000256" key="2">
    <source>
        <dbReference type="ARBA" id="ARBA00004286"/>
    </source>
</evidence>
<dbReference type="GO" id="GO:0005694">
    <property type="term" value="C:chromosome"/>
    <property type="evidence" value="ECO:0007669"/>
    <property type="project" value="UniProtKB-SubCell"/>
</dbReference>
<dbReference type="SUPFAM" id="SSF49879">
    <property type="entry name" value="SMAD/FHA domain"/>
    <property type="match status" value="1"/>
</dbReference>
<dbReference type="InterPro" id="IPR040227">
    <property type="entry name" value="Nibrin-rel"/>
</dbReference>
<evidence type="ECO:0000256" key="8">
    <source>
        <dbReference type="ARBA" id="ARBA00044757"/>
    </source>
</evidence>
<gene>
    <name evidence="12" type="ORF">ZIOFF_035364</name>
</gene>
<feature type="compositionally biased region" description="Basic and acidic residues" evidence="9">
    <location>
        <begin position="371"/>
        <end position="382"/>
    </location>
</feature>
<evidence type="ECO:0000256" key="3">
    <source>
        <dbReference type="ARBA" id="ARBA00022454"/>
    </source>
</evidence>
<dbReference type="GO" id="GO:0007095">
    <property type="term" value="P:mitotic G2 DNA damage checkpoint signaling"/>
    <property type="evidence" value="ECO:0007669"/>
    <property type="project" value="InterPro"/>
</dbReference>
<dbReference type="InterPro" id="IPR000253">
    <property type="entry name" value="FHA_dom"/>
</dbReference>
<dbReference type="CDD" id="cd22667">
    <property type="entry name" value="FHA_NBN"/>
    <property type="match status" value="1"/>
</dbReference>
<dbReference type="PANTHER" id="PTHR12162">
    <property type="entry name" value="NIBRIN-RELATED"/>
    <property type="match status" value="1"/>
</dbReference>
<dbReference type="GO" id="GO:0000724">
    <property type="term" value="P:double-strand break repair via homologous recombination"/>
    <property type="evidence" value="ECO:0007669"/>
    <property type="project" value="TreeGrafter"/>
</dbReference>
<evidence type="ECO:0000256" key="6">
    <source>
        <dbReference type="ARBA" id="ARBA00023242"/>
    </source>
</evidence>
<keyword evidence="5" id="KW-0234">DNA repair</keyword>
<protein>
    <recommendedName>
        <fullName evidence="14">Nijmegen breakage syndrome 1 protein</fullName>
    </recommendedName>
</protein>
<keyword evidence="3" id="KW-0158">Chromosome</keyword>
<comment type="caution">
    <text evidence="12">The sequence shown here is derived from an EMBL/GenBank/DDBJ whole genome shotgun (WGS) entry which is preliminary data.</text>
</comment>
<evidence type="ECO:0000256" key="7">
    <source>
        <dbReference type="ARBA" id="ARBA00023306"/>
    </source>
</evidence>
<dbReference type="PROSITE" id="PS50172">
    <property type="entry name" value="BRCT"/>
    <property type="match status" value="1"/>
</dbReference>
<evidence type="ECO:0000313" key="13">
    <source>
        <dbReference type="Proteomes" id="UP000734854"/>
    </source>
</evidence>
<feature type="compositionally biased region" description="Basic and acidic residues" evidence="9">
    <location>
        <begin position="406"/>
        <end position="434"/>
    </location>
</feature>
<dbReference type="FunFam" id="2.60.200.20:FF:000017">
    <property type="entry name" value="Nibrin"/>
    <property type="match status" value="1"/>
</dbReference>